<dbReference type="RefSeq" id="WP_121345628.1">
    <property type="nucleotide sequence ID" value="NZ_RBLG01000002.1"/>
</dbReference>
<sequence>MKNLIPILVLITVSISLNAQDYAMVFPASIKIESKNDNYTRLNDFASDVLLTKDFNYRDFLKSSKNSIVNFQLNGESFTKSEFTKILRKGAKKSDSYAEFQQFLNSSYPQFSSVLSNGNKHLIYEKFNKGTFNSYFQDLANNW</sequence>
<reference evidence="2 3" key="1">
    <citation type="submission" date="2018-10" db="EMBL/GenBank/DDBJ databases">
        <title>Genomic Encyclopedia of Archaeal and Bacterial Type Strains, Phase II (KMG-II): from individual species to whole genera.</title>
        <authorList>
            <person name="Goeker M."/>
        </authorList>
    </citation>
    <scope>NUCLEOTIDE SEQUENCE [LARGE SCALE GENOMIC DNA]</scope>
    <source>
        <strain evidence="2 3">DSM 19839</strain>
    </source>
</reference>
<dbReference type="AlphaFoldDB" id="A0A495PTK7"/>
<comment type="caution">
    <text evidence="2">The sequence shown here is derived from an EMBL/GenBank/DDBJ whole genome shotgun (WGS) entry which is preliminary data.</text>
</comment>
<keyword evidence="3" id="KW-1185">Reference proteome</keyword>
<feature type="chain" id="PRO_5019862757" description="DUF4476 domain-containing protein" evidence="1">
    <location>
        <begin position="20"/>
        <end position="143"/>
    </location>
</feature>
<dbReference type="Proteomes" id="UP000276282">
    <property type="component" value="Unassembled WGS sequence"/>
</dbReference>
<evidence type="ECO:0008006" key="4">
    <source>
        <dbReference type="Google" id="ProtNLM"/>
    </source>
</evidence>
<keyword evidence="1" id="KW-0732">Signal</keyword>
<accession>A0A495PTK7</accession>
<evidence type="ECO:0000313" key="2">
    <source>
        <dbReference type="EMBL" id="RKS53547.1"/>
    </source>
</evidence>
<dbReference type="OrthoDB" id="1445995at2"/>
<evidence type="ECO:0000313" key="3">
    <source>
        <dbReference type="Proteomes" id="UP000276282"/>
    </source>
</evidence>
<protein>
    <recommendedName>
        <fullName evidence="4">DUF4476 domain-containing protein</fullName>
    </recommendedName>
</protein>
<feature type="signal peptide" evidence="1">
    <location>
        <begin position="1"/>
        <end position="19"/>
    </location>
</feature>
<evidence type="ECO:0000256" key="1">
    <source>
        <dbReference type="SAM" id="SignalP"/>
    </source>
</evidence>
<gene>
    <name evidence="2" type="ORF">BC962_1799</name>
</gene>
<organism evidence="2 3">
    <name type="scientific">Gillisia mitskevichiae</name>
    <dbReference type="NCBI Taxonomy" id="270921"/>
    <lineage>
        <taxon>Bacteria</taxon>
        <taxon>Pseudomonadati</taxon>
        <taxon>Bacteroidota</taxon>
        <taxon>Flavobacteriia</taxon>
        <taxon>Flavobacteriales</taxon>
        <taxon>Flavobacteriaceae</taxon>
        <taxon>Gillisia</taxon>
    </lineage>
</organism>
<dbReference type="EMBL" id="RBLG01000002">
    <property type="protein sequence ID" value="RKS53547.1"/>
    <property type="molecule type" value="Genomic_DNA"/>
</dbReference>
<name>A0A495PTK7_9FLAO</name>
<proteinExistence type="predicted"/>